<evidence type="ECO:0000256" key="1">
    <source>
        <dbReference type="ARBA" id="ARBA00022737"/>
    </source>
</evidence>
<accession>A0ABR2H0X9</accession>
<evidence type="ECO:0008006" key="7">
    <source>
        <dbReference type="Google" id="ProtNLM"/>
    </source>
</evidence>
<evidence type="ECO:0000256" key="2">
    <source>
        <dbReference type="ARBA" id="ARBA00023043"/>
    </source>
</evidence>
<keyword evidence="1" id="KW-0677">Repeat</keyword>
<dbReference type="PROSITE" id="PS50297">
    <property type="entry name" value="ANK_REP_REGION"/>
    <property type="match status" value="2"/>
</dbReference>
<dbReference type="PANTHER" id="PTHR24198:SF165">
    <property type="entry name" value="ANKYRIN REPEAT-CONTAINING PROTEIN-RELATED"/>
    <property type="match status" value="1"/>
</dbReference>
<comment type="caution">
    <text evidence="5">The sequence shown here is derived from an EMBL/GenBank/DDBJ whole genome shotgun (WGS) entry which is preliminary data.</text>
</comment>
<protein>
    <recommendedName>
        <fullName evidence="7">Ankyrin</fullName>
    </recommendedName>
</protein>
<dbReference type="Gene3D" id="1.25.40.20">
    <property type="entry name" value="Ankyrin repeat-containing domain"/>
    <property type="match status" value="2"/>
</dbReference>
<evidence type="ECO:0000313" key="6">
    <source>
        <dbReference type="Proteomes" id="UP001470230"/>
    </source>
</evidence>
<dbReference type="PANTHER" id="PTHR24198">
    <property type="entry name" value="ANKYRIN REPEAT AND PROTEIN KINASE DOMAIN-CONTAINING PROTEIN"/>
    <property type="match status" value="1"/>
</dbReference>
<dbReference type="InterPro" id="IPR002110">
    <property type="entry name" value="Ankyrin_rpt"/>
</dbReference>
<sequence>MKIDAVKLLLERKDININAITKIKQEKLNRMANDKIYHKEETALYCAIAEGNTEYALLLLDQENIDINFKSKFILDNDVINEIPLLQEAINIPQPKVVKKLLENKKIDVNIKISEPGIKQNPDCWSEENIKSRKLEIQNKLRESEYIGSGFYYFIKEKTIFSFAIEKNNPEIVQYLLGNENIDVNTKSFYRFYDYFIDKSGREEESKALEEITPLYLAVQNGNYEIIKLLVENERVDLNQKSSIYSLKYKKFGNKIKQAKEDDEEVENRSEDDEEVENRSEDDEEVENRMEEEEVKNRSEEEEDDEEENRREEEEEEKEREEVVDKDETALHEAVAKGNVHIVKLLLGKKILMLISLINKEESQQIYPQKKR</sequence>
<feature type="compositionally biased region" description="Acidic residues" evidence="4">
    <location>
        <begin position="261"/>
        <end position="319"/>
    </location>
</feature>
<feature type="repeat" description="ANK" evidence="3">
    <location>
        <begin position="210"/>
        <end position="233"/>
    </location>
</feature>
<dbReference type="Proteomes" id="UP001470230">
    <property type="component" value="Unassembled WGS sequence"/>
</dbReference>
<evidence type="ECO:0000313" key="5">
    <source>
        <dbReference type="EMBL" id="KAK8839553.1"/>
    </source>
</evidence>
<name>A0ABR2H0X9_9EUKA</name>
<evidence type="ECO:0000256" key="4">
    <source>
        <dbReference type="SAM" id="MobiDB-lite"/>
    </source>
</evidence>
<dbReference type="SUPFAM" id="SSF48403">
    <property type="entry name" value="Ankyrin repeat"/>
    <property type="match status" value="1"/>
</dbReference>
<evidence type="ECO:0000256" key="3">
    <source>
        <dbReference type="PROSITE-ProRule" id="PRU00023"/>
    </source>
</evidence>
<dbReference type="PROSITE" id="PS50088">
    <property type="entry name" value="ANK_REPEAT"/>
    <property type="match status" value="2"/>
</dbReference>
<feature type="region of interest" description="Disordered" evidence="4">
    <location>
        <begin position="259"/>
        <end position="326"/>
    </location>
</feature>
<dbReference type="Pfam" id="PF00023">
    <property type="entry name" value="Ank"/>
    <property type="match status" value="2"/>
</dbReference>
<feature type="repeat" description="ANK" evidence="3">
    <location>
        <begin position="326"/>
        <end position="347"/>
    </location>
</feature>
<gene>
    <name evidence="5" type="ORF">M9Y10_031912</name>
</gene>
<keyword evidence="6" id="KW-1185">Reference proteome</keyword>
<dbReference type="EMBL" id="JAPFFF010000051">
    <property type="protein sequence ID" value="KAK8839553.1"/>
    <property type="molecule type" value="Genomic_DNA"/>
</dbReference>
<dbReference type="InterPro" id="IPR036770">
    <property type="entry name" value="Ankyrin_rpt-contain_sf"/>
</dbReference>
<organism evidence="5 6">
    <name type="scientific">Tritrichomonas musculus</name>
    <dbReference type="NCBI Taxonomy" id="1915356"/>
    <lineage>
        <taxon>Eukaryota</taxon>
        <taxon>Metamonada</taxon>
        <taxon>Parabasalia</taxon>
        <taxon>Tritrichomonadida</taxon>
        <taxon>Tritrichomonadidae</taxon>
        <taxon>Tritrichomonas</taxon>
    </lineage>
</organism>
<proteinExistence type="predicted"/>
<reference evidence="5 6" key="1">
    <citation type="submission" date="2024-04" db="EMBL/GenBank/DDBJ databases">
        <title>Tritrichomonas musculus Genome.</title>
        <authorList>
            <person name="Alves-Ferreira E."/>
            <person name="Grigg M."/>
            <person name="Lorenzi H."/>
            <person name="Galac M."/>
        </authorList>
    </citation>
    <scope>NUCLEOTIDE SEQUENCE [LARGE SCALE GENOMIC DNA]</scope>
    <source>
        <strain evidence="5 6">EAF2021</strain>
    </source>
</reference>
<keyword evidence="2 3" id="KW-0040">ANK repeat</keyword>
<dbReference type="SMART" id="SM00248">
    <property type="entry name" value="ANK"/>
    <property type="match status" value="5"/>
</dbReference>